<dbReference type="PANTHER" id="PTHR13767:SF2">
    <property type="entry name" value="PSEUDOURIDYLATE SYNTHASE TRUB1"/>
    <property type="match status" value="1"/>
</dbReference>
<reference evidence="9" key="1">
    <citation type="submission" date="2014-08" db="EMBL/GenBank/DDBJ databases">
        <title>Coriobacteriaceae sp. complete genome.</title>
        <authorList>
            <person name="Looft T."/>
            <person name="Bayles D.O."/>
            <person name="Stanton T.B."/>
        </authorList>
    </citation>
    <scope>NUCLEOTIDE SEQUENCE [LARGE SCALE GENOMIC DNA]</scope>
    <source>
        <strain evidence="9">68-1-3</strain>
    </source>
</reference>
<dbReference type="GO" id="GO:0160148">
    <property type="term" value="F:tRNA pseudouridine(55) synthase activity"/>
    <property type="evidence" value="ECO:0007669"/>
    <property type="project" value="UniProtKB-EC"/>
</dbReference>
<dbReference type="RefSeq" id="WP_039688849.1">
    <property type="nucleotide sequence ID" value="NZ_CP009302.1"/>
</dbReference>
<feature type="domain" description="tRNA pseudouridylate synthase B C-terminal" evidence="7">
    <location>
        <begin position="187"/>
        <end position="228"/>
    </location>
</feature>
<evidence type="ECO:0000313" key="8">
    <source>
        <dbReference type="EMBL" id="AJC11921.1"/>
    </source>
</evidence>
<evidence type="ECO:0000256" key="5">
    <source>
        <dbReference type="HAMAP-Rule" id="MF_01080"/>
    </source>
</evidence>
<evidence type="ECO:0000256" key="2">
    <source>
        <dbReference type="ARBA" id="ARBA00005642"/>
    </source>
</evidence>
<dbReference type="InterPro" id="IPR020103">
    <property type="entry name" value="PsdUridine_synth_cat_dom_sf"/>
</dbReference>
<evidence type="ECO:0000256" key="3">
    <source>
        <dbReference type="ARBA" id="ARBA00022694"/>
    </source>
</evidence>
<dbReference type="HOGENOM" id="CLU_032087_0_0_11"/>
<evidence type="ECO:0000259" key="6">
    <source>
        <dbReference type="Pfam" id="PF01509"/>
    </source>
</evidence>
<dbReference type="GO" id="GO:1990481">
    <property type="term" value="P:mRNA pseudouridine synthesis"/>
    <property type="evidence" value="ECO:0007669"/>
    <property type="project" value="TreeGrafter"/>
</dbReference>
<name>A0A0A8B358_9ACTN</name>
<dbReference type="GO" id="GO:0031119">
    <property type="term" value="P:tRNA pseudouridine synthesis"/>
    <property type="evidence" value="ECO:0007669"/>
    <property type="project" value="UniProtKB-UniRule"/>
</dbReference>
<dbReference type="PANTHER" id="PTHR13767">
    <property type="entry name" value="TRNA-PSEUDOURIDINE SYNTHASE"/>
    <property type="match status" value="1"/>
</dbReference>
<dbReference type="NCBIfam" id="TIGR00431">
    <property type="entry name" value="TruB"/>
    <property type="match status" value="1"/>
</dbReference>
<dbReference type="KEGG" id="cbac:JI75_03815"/>
<evidence type="ECO:0000313" key="9">
    <source>
        <dbReference type="Proteomes" id="UP000031121"/>
    </source>
</evidence>
<keyword evidence="9" id="KW-1185">Reference proteome</keyword>
<dbReference type="Pfam" id="PF16198">
    <property type="entry name" value="TruB_C_2"/>
    <property type="match status" value="1"/>
</dbReference>
<keyword evidence="3 5" id="KW-0819">tRNA processing</keyword>
<evidence type="ECO:0000256" key="1">
    <source>
        <dbReference type="ARBA" id="ARBA00000385"/>
    </source>
</evidence>
<proteinExistence type="inferred from homology"/>
<comment type="similarity">
    <text evidence="2 5">Belongs to the pseudouridine synthase TruB family. Type 1 subfamily.</text>
</comment>
<dbReference type="Proteomes" id="UP000031121">
    <property type="component" value="Chromosome"/>
</dbReference>
<accession>A0A0A8B358</accession>
<organism evidence="8 9">
    <name type="scientific">Berryella intestinalis</name>
    <dbReference type="NCBI Taxonomy" id="1531429"/>
    <lineage>
        <taxon>Bacteria</taxon>
        <taxon>Bacillati</taxon>
        <taxon>Actinomycetota</taxon>
        <taxon>Coriobacteriia</taxon>
        <taxon>Eggerthellales</taxon>
        <taxon>Eggerthellaceae</taxon>
        <taxon>Berryella</taxon>
    </lineage>
</organism>
<dbReference type="AlphaFoldDB" id="A0A0A8B358"/>
<comment type="function">
    <text evidence="5">Responsible for synthesis of pseudouridine from uracil-55 in the psi GC loop of transfer RNAs.</text>
</comment>
<feature type="domain" description="Pseudouridine synthase II N-terminal" evidence="6">
    <location>
        <begin position="30"/>
        <end position="186"/>
    </location>
</feature>
<reference evidence="8 9" key="2">
    <citation type="journal article" date="2015" name="Genome Announc.">
        <title>Complete Genome Sequence of Coriobacteriaceae Strain 68-1-3, a Novel Mucus-Degrading Isolate from the Swine Intestinal Tract.</title>
        <authorList>
            <person name="Looft T."/>
            <person name="Bayles D.O."/>
            <person name="Alt D.P."/>
            <person name="Stanton T.B."/>
        </authorList>
    </citation>
    <scope>NUCLEOTIDE SEQUENCE [LARGE SCALE GENOMIC DNA]</scope>
    <source>
        <strain evidence="8 9">68-1-3</strain>
    </source>
</reference>
<evidence type="ECO:0000259" key="7">
    <source>
        <dbReference type="Pfam" id="PF16198"/>
    </source>
</evidence>
<dbReference type="GO" id="GO:0003723">
    <property type="term" value="F:RNA binding"/>
    <property type="evidence" value="ECO:0007669"/>
    <property type="project" value="InterPro"/>
</dbReference>
<dbReference type="InterPro" id="IPR032819">
    <property type="entry name" value="TruB_C"/>
</dbReference>
<sequence>MKRAATDYSLLVAVDKPQGMSSHDVVNRCRRIFGEKRVGHTGTLDPLATGVLPICIGPATRLDRFMVGHDKSYDVRIAFGYETSTDDREGEPTVVCPVSARLSSESFARRVLETQVGPQMQVPPQYSAVKIDGKPAYARARAGAEVELAARAVEVYAADLLGISHDDETDLVFWDVRFSVSKGTYIRSLARSVGRVAQCPAHVFELRRIQAGSIRLEDCVTLDRLEDVRERAALDPVAVLGYRFAFADDRESLVRNGGRFAARDLELFDLAPRPILEAGSLCSSAFEPSCKRPEPGEVVALVARGSLIALYEFDSDRGCWKSCCGFSVGVSRG</sequence>
<dbReference type="EMBL" id="CP009302">
    <property type="protein sequence ID" value="AJC11921.1"/>
    <property type="molecule type" value="Genomic_DNA"/>
</dbReference>
<dbReference type="CDD" id="cd02573">
    <property type="entry name" value="PseudoU_synth_EcTruB"/>
    <property type="match status" value="1"/>
</dbReference>
<gene>
    <name evidence="5" type="primary">truB</name>
    <name evidence="8" type="ORF">JI75_03815</name>
</gene>
<dbReference type="Gene3D" id="3.30.2350.10">
    <property type="entry name" value="Pseudouridine synthase"/>
    <property type="match status" value="1"/>
</dbReference>
<dbReference type="InterPro" id="IPR002501">
    <property type="entry name" value="PsdUridine_synth_N"/>
</dbReference>
<dbReference type="Pfam" id="PF01509">
    <property type="entry name" value="TruB_N"/>
    <property type="match status" value="1"/>
</dbReference>
<protein>
    <recommendedName>
        <fullName evidence="5">tRNA pseudouridine synthase B</fullName>
        <ecNumber evidence="5">5.4.99.25</ecNumber>
    </recommendedName>
    <alternativeName>
        <fullName evidence="5">tRNA pseudouridine(55) synthase</fullName>
        <shortName evidence="5">Psi55 synthase</shortName>
    </alternativeName>
    <alternativeName>
        <fullName evidence="5">tRNA pseudouridylate synthase</fullName>
    </alternativeName>
    <alternativeName>
        <fullName evidence="5">tRNA-uridine isomerase</fullName>
    </alternativeName>
</protein>
<comment type="catalytic activity">
    <reaction evidence="1 5">
        <text>uridine(55) in tRNA = pseudouridine(55) in tRNA</text>
        <dbReference type="Rhea" id="RHEA:42532"/>
        <dbReference type="Rhea" id="RHEA-COMP:10101"/>
        <dbReference type="Rhea" id="RHEA-COMP:10102"/>
        <dbReference type="ChEBI" id="CHEBI:65314"/>
        <dbReference type="ChEBI" id="CHEBI:65315"/>
        <dbReference type="EC" id="5.4.99.25"/>
    </reaction>
</comment>
<feature type="active site" description="Nucleophile" evidence="5">
    <location>
        <position position="45"/>
    </location>
</feature>
<dbReference type="SUPFAM" id="SSF55120">
    <property type="entry name" value="Pseudouridine synthase"/>
    <property type="match status" value="1"/>
</dbReference>
<dbReference type="STRING" id="1531429.JI75_03815"/>
<evidence type="ECO:0000256" key="4">
    <source>
        <dbReference type="ARBA" id="ARBA00023235"/>
    </source>
</evidence>
<dbReference type="InterPro" id="IPR014780">
    <property type="entry name" value="tRNA_psdUridine_synth_TruB"/>
</dbReference>
<dbReference type="EC" id="5.4.99.25" evidence="5"/>
<dbReference type="OrthoDB" id="9802309at2"/>
<keyword evidence="4 5" id="KW-0413">Isomerase</keyword>
<dbReference type="HAMAP" id="MF_01080">
    <property type="entry name" value="TruB_bact"/>
    <property type="match status" value="1"/>
</dbReference>